<name>A0AAN8IU95_TRICO</name>
<evidence type="ECO:0000313" key="3">
    <source>
        <dbReference type="Proteomes" id="UP001331761"/>
    </source>
</evidence>
<keyword evidence="3" id="KW-1185">Reference proteome</keyword>
<comment type="caution">
    <text evidence="2">The sequence shown here is derived from an EMBL/GenBank/DDBJ whole genome shotgun (WGS) entry which is preliminary data.</text>
</comment>
<organism evidence="2 3">
    <name type="scientific">Trichostrongylus colubriformis</name>
    <name type="common">Black scour worm</name>
    <dbReference type="NCBI Taxonomy" id="6319"/>
    <lineage>
        <taxon>Eukaryota</taxon>
        <taxon>Metazoa</taxon>
        <taxon>Ecdysozoa</taxon>
        <taxon>Nematoda</taxon>
        <taxon>Chromadorea</taxon>
        <taxon>Rhabditida</taxon>
        <taxon>Rhabditina</taxon>
        <taxon>Rhabditomorpha</taxon>
        <taxon>Strongyloidea</taxon>
        <taxon>Trichostrongylidae</taxon>
        <taxon>Trichostrongylus</taxon>
    </lineage>
</organism>
<accession>A0AAN8IU95</accession>
<gene>
    <name evidence="2" type="ORF">GCK32_001991</name>
</gene>
<dbReference type="EMBL" id="WIXE01005930">
    <property type="protein sequence ID" value="KAK5981752.1"/>
    <property type="molecule type" value="Genomic_DNA"/>
</dbReference>
<sequence length="118" mass="13831">MSIVFKMRFANFFFQFEEALNLDDSESSLDNSLEGGVYTDDEDQRVQPNGRDAMPSERENVSPRVSSKADVSKEQKFRQMTIMDMARYMWQFNEVRNAIQDYDKELFAKMANIIFSDV</sequence>
<protein>
    <submittedName>
        <fullName evidence="2">Uncharacterized protein</fullName>
    </submittedName>
</protein>
<evidence type="ECO:0000256" key="1">
    <source>
        <dbReference type="SAM" id="MobiDB-lite"/>
    </source>
</evidence>
<dbReference type="Proteomes" id="UP001331761">
    <property type="component" value="Unassembled WGS sequence"/>
</dbReference>
<proteinExistence type="predicted"/>
<reference evidence="2 3" key="1">
    <citation type="submission" date="2019-10" db="EMBL/GenBank/DDBJ databases">
        <title>Assembly and Annotation for the nematode Trichostrongylus colubriformis.</title>
        <authorList>
            <person name="Martin J."/>
        </authorList>
    </citation>
    <scope>NUCLEOTIDE SEQUENCE [LARGE SCALE GENOMIC DNA]</scope>
    <source>
        <strain evidence="2">G859</strain>
        <tissue evidence="2">Whole worm</tissue>
    </source>
</reference>
<dbReference type="AlphaFoldDB" id="A0AAN8IU95"/>
<evidence type="ECO:0000313" key="2">
    <source>
        <dbReference type="EMBL" id="KAK5981752.1"/>
    </source>
</evidence>
<feature type="region of interest" description="Disordered" evidence="1">
    <location>
        <begin position="25"/>
        <end position="73"/>
    </location>
</feature>